<evidence type="ECO:0000313" key="3">
    <source>
        <dbReference type="Proteomes" id="UP000800041"/>
    </source>
</evidence>
<name>A0A6G1GVA0_9PEZI</name>
<dbReference type="OrthoDB" id="2329734at2759"/>
<gene>
    <name evidence="2" type="ORF">K402DRAFT_395361</name>
</gene>
<protein>
    <submittedName>
        <fullName evidence="2">Vacuolar protein sorting protein 24</fullName>
    </submittedName>
</protein>
<dbReference type="PANTHER" id="PTHR10476">
    <property type="entry name" value="CHARGED MULTIVESICULAR BODY PROTEIN"/>
    <property type="match status" value="1"/>
</dbReference>
<keyword evidence="3" id="KW-1185">Reference proteome</keyword>
<dbReference type="EMBL" id="ML977166">
    <property type="protein sequence ID" value="KAF1984668.1"/>
    <property type="molecule type" value="Genomic_DNA"/>
</dbReference>
<organism evidence="2 3">
    <name type="scientific">Aulographum hederae CBS 113979</name>
    <dbReference type="NCBI Taxonomy" id="1176131"/>
    <lineage>
        <taxon>Eukaryota</taxon>
        <taxon>Fungi</taxon>
        <taxon>Dikarya</taxon>
        <taxon>Ascomycota</taxon>
        <taxon>Pezizomycotina</taxon>
        <taxon>Dothideomycetes</taxon>
        <taxon>Pleosporomycetidae</taxon>
        <taxon>Aulographales</taxon>
        <taxon>Aulographaceae</taxon>
    </lineage>
</organism>
<accession>A0A6G1GVA0</accession>
<feature type="compositionally biased region" description="Basic and acidic residues" evidence="1">
    <location>
        <begin position="215"/>
        <end position="229"/>
    </location>
</feature>
<dbReference type="AlphaFoldDB" id="A0A6G1GVA0"/>
<evidence type="ECO:0000256" key="1">
    <source>
        <dbReference type="SAM" id="MobiDB-lite"/>
    </source>
</evidence>
<dbReference type="Pfam" id="PF03357">
    <property type="entry name" value="Snf7"/>
    <property type="match status" value="1"/>
</dbReference>
<sequence length="229" mass="25940">MQSIRTMIWGPTPEEQKRKCNSLLRSQTRHLDRDINSLRLLDSKTRNLIQQSSKRAQKANNATARTQAERDMRTFAVELVRVRKQTNRLLTSKAQLQSVQMQVNEAFSVKKIESSLVKGAGIMKSVNQLVRLPELQGTMTELSRELVRAGVVEEMVSDVIDQPELDEDEEVEEEVSKILGEILGEKLPAKVDMPEVGAGKEDVPQAADEEEEDQEMLKQMRGRLEALKS</sequence>
<dbReference type="GO" id="GO:0007034">
    <property type="term" value="P:vacuolar transport"/>
    <property type="evidence" value="ECO:0007669"/>
    <property type="project" value="InterPro"/>
</dbReference>
<feature type="compositionally biased region" description="Basic and acidic residues" evidence="1">
    <location>
        <begin position="190"/>
        <end position="203"/>
    </location>
</feature>
<dbReference type="Proteomes" id="UP000800041">
    <property type="component" value="Unassembled WGS sequence"/>
</dbReference>
<reference evidence="2" key="1">
    <citation type="journal article" date="2020" name="Stud. Mycol.">
        <title>101 Dothideomycetes genomes: a test case for predicting lifestyles and emergence of pathogens.</title>
        <authorList>
            <person name="Haridas S."/>
            <person name="Albert R."/>
            <person name="Binder M."/>
            <person name="Bloem J."/>
            <person name="Labutti K."/>
            <person name="Salamov A."/>
            <person name="Andreopoulos B."/>
            <person name="Baker S."/>
            <person name="Barry K."/>
            <person name="Bills G."/>
            <person name="Bluhm B."/>
            <person name="Cannon C."/>
            <person name="Castanera R."/>
            <person name="Culley D."/>
            <person name="Daum C."/>
            <person name="Ezra D."/>
            <person name="Gonzalez J."/>
            <person name="Henrissat B."/>
            <person name="Kuo A."/>
            <person name="Liang C."/>
            <person name="Lipzen A."/>
            <person name="Lutzoni F."/>
            <person name="Magnuson J."/>
            <person name="Mondo S."/>
            <person name="Nolan M."/>
            <person name="Ohm R."/>
            <person name="Pangilinan J."/>
            <person name="Park H.-J."/>
            <person name="Ramirez L."/>
            <person name="Alfaro M."/>
            <person name="Sun H."/>
            <person name="Tritt A."/>
            <person name="Yoshinaga Y."/>
            <person name="Zwiers L.-H."/>
            <person name="Turgeon B."/>
            <person name="Goodwin S."/>
            <person name="Spatafora J."/>
            <person name="Crous P."/>
            <person name="Grigoriev I."/>
        </authorList>
    </citation>
    <scope>NUCLEOTIDE SEQUENCE</scope>
    <source>
        <strain evidence="2">CBS 113979</strain>
    </source>
</reference>
<proteinExistence type="predicted"/>
<dbReference type="InterPro" id="IPR005024">
    <property type="entry name" value="Snf7_fam"/>
</dbReference>
<evidence type="ECO:0000313" key="2">
    <source>
        <dbReference type="EMBL" id="KAF1984668.1"/>
    </source>
</evidence>
<feature type="region of interest" description="Disordered" evidence="1">
    <location>
        <begin position="190"/>
        <end position="229"/>
    </location>
</feature>
<dbReference type="Gene3D" id="6.10.140.1230">
    <property type="match status" value="1"/>
</dbReference>